<evidence type="ECO:0000313" key="11">
    <source>
        <dbReference type="Proteomes" id="UP000515159"/>
    </source>
</evidence>
<gene>
    <name evidence="12 13" type="primary">LOC117356372</name>
</gene>
<evidence type="ECO:0000256" key="9">
    <source>
        <dbReference type="SAM" id="Phobius"/>
    </source>
</evidence>
<comment type="similarity">
    <text evidence="8">Belongs to the LRRC3 family.</text>
</comment>
<dbReference type="FunFam" id="3.80.10.10:FF:000069">
    <property type="entry name" value="leucine-rich repeat-containing protein 3B"/>
    <property type="match status" value="1"/>
</dbReference>
<keyword evidence="2" id="KW-0433">Leucine-rich repeat</keyword>
<dbReference type="SUPFAM" id="SSF52058">
    <property type="entry name" value="L domain-like"/>
    <property type="match status" value="1"/>
</dbReference>
<dbReference type="SMART" id="SM00369">
    <property type="entry name" value="LRR_TYP"/>
    <property type="match status" value="3"/>
</dbReference>
<organism evidence="11 13">
    <name type="scientific">Geotrypetes seraphini</name>
    <name type="common">Gaboon caecilian</name>
    <name type="synonym">Caecilia seraphini</name>
    <dbReference type="NCBI Taxonomy" id="260995"/>
    <lineage>
        <taxon>Eukaryota</taxon>
        <taxon>Metazoa</taxon>
        <taxon>Chordata</taxon>
        <taxon>Craniata</taxon>
        <taxon>Vertebrata</taxon>
        <taxon>Euteleostomi</taxon>
        <taxon>Amphibia</taxon>
        <taxon>Gymnophiona</taxon>
        <taxon>Geotrypetes</taxon>
    </lineage>
</organism>
<feature type="domain" description="LRRNT" evidence="10">
    <location>
        <begin position="31"/>
        <end position="65"/>
    </location>
</feature>
<proteinExistence type="inferred from homology"/>
<keyword evidence="6 9" id="KW-1133">Transmembrane helix</keyword>
<evidence type="ECO:0000256" key="6">
    <source>
        <dbReference type="ARBA" id="ARBA00022989"/>
    </source>
</evidence>
<evidence type="ECO:0000256" key="8">
    <source>
        <dbReference type="ARBA" id="ARBA00049658"/>
    </source>
</evidence>
<dbReference type="InterPro" id="IPR003591">
    <property type="entry name" value="Leu-rich_rpt_typical-subtyp"/>
</dbReference>
<keyword evidence="11" id="KW-1185">Reference proteome</keyword>
<comment type="subcellular location">
    <subcellularLocation>
        <location evidence="1">Membrane</location>
        <topology evidence="1">Single-pass membrane protein</topology>
    </subcellularLocation>
</comment>
<dbReference type="GO" id="GO:0016020">
    <property type="term" value="C:membrane"/>
    <property type="evidence" value="ECO:0007669"/>
    <property type="project" value="UniProtKB-SubCell"/>
</dbReference>
<dbReference type="RefSeq" id="XP_033791393.1">
    <property type="nucleotide sequence ID" value="XM_033935502.1"/>
</dbReference>
<evidence type="ECO:0000259" key="10">
    <source>
        <dbReference type="SMART" id="SM00013"/>
    </source>
</evidence>
<dbReference type="GeneID" id="117356372"/>
<sequence length="257" mass="29327">MPVVVFLVWLALLMPSLNFLVLILCLRSSLMCPEGCNCSAEIGVVRCTNRELREIPRDIPEDTSVLYLDSNHITSIPEGAFRELYKLRELYLSNNLIDSISPGAFRELGEDLKLLDLSNNQIRQVGREAFGKLRAKTRLYNNPWHCECSLQELIETLNLDPETLNNIMCDSSLEEEYAGQPFVHLLNSGINFCSIHQKTTDVAMLVTMFCWFTMVISYVVYYVRQNQEDTRRHLEYLKSLPSKPKNPAEVDAASTGL</sequence>
<keyword evidence="4" id="KW-0732">Signal</keyword>
<dbReference type="AlphaFoldDB" id="A0A6P8QUV9"/>
<dbReference type="InterPro" id="IPR032675">
    <property type="entry name" value="LRR_dom_sf"/>
</dbReference>
<dbReference type="SMART" id="SM00013">
    <property type="entry name" value="LRRNT"/>
    <property type="match status" value="1"/>
</dbReference>
<protein>
    <submittedName>
        <fullName evidence="12 13">Leucine-rich repeat-containing protein 3-like</fullName>
    </submittedName>
</protein>
<evidence type="ECO:0000256" key="4">
    <source>
        <dbReference type="ARBA" id="ARBA00022729"/>
    </source>
</evidence>
<name>A0A6P8QUV9_GEOSA</name>
<dbReference type="Pfam" id="PF00560">
    <property type="entry name" value="LRR_1"/>
    <property type="match status" value="1"/>
</dbReference>
<keyword evidence="5" id="KW-0677">Repeat</keyword>
<dbReference type="OrthoDB" id="676979at2759"/>
<dbReference type="PANTHER" id="PTHR24366:SF171">
    <property type="entry name" value="LEUCINE RICH REPEAT NEURONAL 4"/>
    <property type="match status" value="1"/>
</dbReference>
<dbReference type="Pfam" id="PF01462">
    <property type="entry name" value="LRRNT"/>
    <property type="match status" value="1"/>
</dbReference>
<dbReference type="Pfam" id="PF13855">
    <property type="entry name" value="LRR_8"/>
    <property type="match status" value="1"/>
</dbReference>
<dbReference type="PANTHER" id="PTHR24366">
    <property type="entry name" value="IG(IMMUNOGLOBULIN) AND LRR(LEUCINE RICH REPEAT) DOMAINS"/>
    <property type="match status" value="1"/>
</dbReference>
<evidence type="ECO:0000256" key="2">
    <source>
        <dbReference type="ARBA" id="ARBA00022614"/>
    </source>
</evidence>
<keyword evidence="3 9" id="KW-0812">Transmembrane</keyword>
<evidence type="ECO:0000256" key="3">
    <source>
        <dbReference type="ARBA" id="ARBA00022692"/>
    </source>
</evidence>
<dbReference type="KEGG" id="gsh:117356372"/>
<evidence type="ECO:0000313" key="12">
    <source>
        <dbReference type="RefSeq" id="XP_033791392.1"/>
    </source>
</evidence>
<reference evidence="12 13" key="1">
    <citation type="submission" date="2025-04" db="UniProtKB">
        <authorList>
            <consortium name="RefSeq"/>
        </authorList>
    </citation>
    <scope>IDENTIFICATION</scope>
</reference>
<feature type="transmembrane region" description="Helical" evidence="9">
    <location>
        <begin position="202"/>
        <end position="223"/>
    </location>
</feature>
<evidence type="ECO:0000313" key="13">
    <source>
        <dbReference type="RefSeq" id="XP_033791393.1"/>
    </source>
</evidence>
<keyword evidence="7 9" id="KW-0472">Membrane</keyword>
<dbReference type="InterPro" id="IPR001611">
    <property type="entry name" value="Leu-rich_rpt"/>
</dbReference>
<evidence type="ECO:0000256" key="7">
    <source>
        <dbReference type="ARBA" id="ARBA00023136"/>
    </source>
</evidence>
<dbReference type="Proteomes" id="UP000515159">
    <property type="component" value="Chromosome 3"/>
</dbReference>
<evidence type="ECO:0000256" key="1">
    <source>
        <dbReference type="ARBA" id="ARBA00004167"/>
    </source>
</evidence>
<accession>A0A6P8QUV9</accession>
<dbReference type="Gene3D" id="3.80.10.10">
    <property type="entry name" value="Ribonuclease Inhibitor"/>
    <property type="match status" value="1"/>
</dbReference>
<dbReference type="RefSeq" id="XP_033791392.1">
    <property type="nucleotide sequence ID" value="XM_033935501.1"/>
</dbReference>
<dbReference type="PROSITE" id="PS51450">
    <property type="entry name" value="LRR"/>
    <property type="match status" value="2"/>
</dbReference>
<dbReference type="InterPro" id="IPR000372">
    <property type="entry name" value="LRRNT"/>
</dbReference>
<evidence type="ECO:0000256" key="5">
    <source>
        <dbReference type="ARBA" id="ARBA00022737"/>
    </source>
</evidence>